<dbReference type="EMBL" id="CAJOBE010000224">
    <property type="protein sequence ID" value="CAF3600080.1"/>
    <property type="molecule type" value="Genomic_DNA"/>
</dbReference>
<comment type="caution">
    <text evidence="1">The sequence shown here is derived from an EMBL/GenBank/DDBJ whole genome shotgun (WGS) entry which is preliminary data.</text>
</comment>
<sequence length="110" mass="12014">MNFLCCSCNDKTEANNNQVKTNPTVITTEPLQIVQLVPKFLNHSLSTSTSSTKVGVAPDSELNSPARSIEVSFETESETEAESENNDIVFIRSITRSAFADMRSIPMSAV</sequence>
<dbReference type="AlphaFoldDB" id="A0A818N6F5"/>
<organism evidence="1 2">
    <name type="scientific">Rotaria sordida</name>
    <dbReference type="NCBI Taxonomy" id="392033"/>
    <lineage>
        <taxon>Eukaryota</taxon>
        <taxon>Metazoa</taxon>
        <taxon>Spiralia</taxon>
        <taxon>Gnathifera</taxon>
        <taxon>Rotifera</taxon>
        <taxon>Eurotatoria</taxon>
        <taxon>Bdelloidea</taxon>
        <taxon>Philodinida</taxon>
        <taxon>Philodinidae</taxon>
        <taxon>Rotaria</taxon>
    </lineage>
</organism>
<protein>
    <submittedName>
        <fullName evidence="1">Uncharacterized protein</fullName>
    </submittedName>
</protein>
<accession>A0A818N6F5</accession>
<gene>
    <name evidence="1" type="ORF">FNK824_LOCUS3371</name>
</gene>
<reference evidence="1" key="1">
    <citation type="submission" date="2021-02" db="EMBL/GenBank/DDBJ databases">
        <authorList>
            <person name="Nowell W R."/>
        </authorList>
    </citation>
    <scope>NUCLEOTIDE SEQUENCE</scope>
</reference>
<dbReference type="Proteomes" id="UP000663874">
    <property type="component" value="Unassembled WGS sequence"/>
</dbReference>
<proteinExistence type="predicted"/>
<name>A0A818N6F5_9BILA</name>
<evidence type="ECO:0000313" key="2">
    <source>
        <dbReference type="Proteomes" id="UP000663874"/>
    </source>
</evidence>
<evidence type="ECO:0000313" key="1">
    <source>
        <dbReference type="EMBL" id="CAF3600080.1"/>
    </source>
</evidence>